<reference evidence="1 2" key="2">
    <citation type="submission" date="2018-11" db="EMBL/GenBank/DDBJ databases">
        <authorList>
            <consortium name="Pathogen Informatics"/>
        </authorList>
    </citation>
    <scope>NUCLEOTIDE SEQUENCE [LARGE SCALE GENOMIC DNA]</scope>
</reference>
<dbReference type="EMBL" id="UZAM01014184">
    <property type="protein sequence ID" value="VDP32413.1"/>
    <property type="molecule type" value="Genomic_DNA"/>
</dbReference>
<evidence type="ECO:0000313" key="1">
    <source>
        <dbReference type="EMBL" id="VDP32413.1"/>
    </source>
</evidence>
<evidence type="ECO:0000313" key="3">
    <source>
        <dbReference type="WBParaSite" id="SBAD_0001087401-mRNA-1"/>
    </source>
</evidence>
<sequence length="261" mass="29071">MEEEAPSDDERVLLPGVAAAAALSANVVADVKSDGMQAESQNIHAPCNNCKNMDQNVNTMKAALGAMDRVVTRYCALKKEIEAIKRELEERTRQCDVYKSQLASSHEQCVKAVAEAALLKEQTADLQKKLLSSAETSGQLRSEAQIYKNMRSTHEEEKRTLMREISELKGKNESMCRKDNESCAKLMVLQAEATKTAQSEDALKKQLGQANTAIQNWRRKIQDSLSLNRIFGLSMSIKALMMIFLGCPAFSEKLRHVADFQ</sequence>
<dbReference type="AlphaFoldDB" id="A0A183J3R0"/>
<keyword evidence="2" id="KW-1185">Reference proteome</keyword>
<name>A0A183J3R0_9BILA</name>
<accession>A0A183J3R0</accession>
<evidence type="ECO:0000313" key="2">
    <source>
        <dbReference type="Proteomes" id="UP000270296"/>
    </source>
</evidence>
<protein>
    <submittedName>
        <fullName evidence="1 3">Uncharacterized protein</fullName>
    </submittedName>
</protein>
<dbReference type="Proteomes" id="UP000270296">
    <property type="component" value="Unassembled WGS sequence"/>
</dbReference>
<proteinExistence type="predicted"/>
<reference evidence="3" key="1">
    <citation type="submission" date="2016-06" db="UniProtKB">
        <authorList>
            <consortium name="WormBaseParasite"/>
        </authorList>
    </citation>
    <scope>IDENTIFICATION</scope>
</reference>
<dbReference type="WBParaSite" id="SBAD_0001087401-mRNA-1">
    <property type="protein sequence ID" value="SBAD_0001087401-mRNA-1"/>
    <property type="gene ID" value="SBAD_0001087401"/>
</dbReference>
<gene>
    <name evidence="1" type="ORF">SBAD_LOCUS10510</name>
</gene>
<organism evidence="3">
    <name type="scientific">Soboliphyme baturini</name>
    <dbReference type="NCBI Taxonomy" id="241478"/>
    <lineage>
        <taxon>Eukaryota</taxon>
        <taxon>Metazoa</taxon>
        <taxon>Ecdysozoa</taxon>
        <taxon>Nematoda</taxon>
        <taxon>Enoplea</taxon>
        <taxon>Dorylaimia</taxon>
        <taxon>Dioctophymatida</taxon>
        <taxon>Dioctophymatoidea</taxon>
        <taxon>Soboliphymatidae</taxon>
        <taxon>Soboliphyme</taxon>
    </lineage>
</organism>